<name>A0A6S6SVA7_9BACT</name>
<dbReference type="InterPro" id="IPR018770">
    <property type="entry name" value="ChloroindolylP_hydrolase"/>
</dbReference>
<organism evidence="2">
    <name type="scientific">uncultured Sulfurovum sp</name>
    <dbReference type="NCBI Taxonomy" id="269237"/>
    <lineage>
        <taxon>Bacteria</taxon>
        <taxon>Pseudomonadati</taxon>
        <taxon>Campylobacterota</taxon>
        <taxon>Epsilonproteobacteria</taxon>
        <taxon>Campylobacterales</taxon>
        <taxon>Sulfurovaceae</taxon>
        <taxon>Sulfurovum</taxon>
        <taxon>environmental samples</taxon>
    </lineage>
</organism>
<keyword evidence="1" id="KW-1133">Transmembrane helix</keyword>
<proteinExistence type="predicted"/>
<dbReference type="AlphaFoldDB" id="A0A6S6SVA7"/>
<feature type="transmembrane region" description="Helical" evidence="1">
    <location>
        <begin position="21"/>
        <end position="41"/>
    </location>
</feature>
<accession>A0A6S6SVA7</accession>
<feature type="transmembrane region" description="Helical" evidence="1">
    <location>
        <begin position="111"/>
        <end position="131"/>
    </location>
</feature>
<evidence type="ECO:0000256" key="1">
    <source>
        <dbReference type="SAM" id="Phobius"/>
    </source>
</evidence>
<gene>
    <name evidence="2" type="ORF">HELGO_WM15213</name>
</gene>
<reference evidence="2" key="1">
    <citation type="submission" date="2020-01" db="EMBL/GenBank/DDBJ databases">
        <authorList>
            <person name="Meier V. D."/>
            <person name="Meier V D."/>
        </authorList>
    </citation>
    <scope>NUCLEOTIDE SEQUENCE</scope>
    <source>
        <strain evidence="2">HLG_WM_MAG_06</strain>
    </source>
</reference>
<keyword evidence="1" id="KW-0472">Membrane</keyword>
<evidence type="ECO:0000313" key="2">
    <source>
        <dbReference type="EMBL" id="CAA6806501.1"/>
    </source>
</evidence>
<keyword evidence="1" id="KW-0812">Transmembrane</keyword>
<dbReference type="EMBL" id="CACVAP010000048">
    <property type="protein sequence ID" value="CAA6806501.1"/>
    <property type="molecule type" value="Genomic_DNA"/>
</dbReference>
<feature type="transmembrane region" description="Helical" evidence="1">
    <location>
        <begin position="87"/>
        <end position="105"/>
    </location>
</feature>
<protein>
    <recommendedName>
        <fullName evidence="3">5-bromo-4-chloroindolyl phosphate hydrolysis protein</fullName>
    </recommendedName>
</protein>
<feature type="transmembrane region" description="Helical" evidence="1">
    <location>
        <begin position="47"/>
        <end position="66"/>
    </location>
</feature>
<sequence length="277" mass="31209">MTQVKRYNPTINPGGSKAKKGFLLYFFLTPLFLSVVLALVARDIPAFGLNLTAFILFYGVVKLNTWGLANEFKYHQEKLTKAPTKPYKTMSAILLGIATLFAASFAGDESIFMGIFLASIAVIGYVLYYGLDPRTDKLENIGDVSAELVLKTLKDAKSKLSGIESHINSDLKDLVLKDKLSLATKKAEHIIQTIQEDPKDIRVARKFLLVYLDGLEKVTNSYTSMDEADIKGETKEKLHQLLNDVEIRFDKELRRLKKNNEFDLDVNIDVLQQQIKN</sequence>
<evidence type="ECO:0008006" key="3">
    <source>
        <dbReference type="Google" id="ProtNLM"/>
    </source>
</evidence>
<dbReference type="Pfam" id="PF10112">
    <property type="entry name" value="Halogen_Hydrol"/>
    <property type="match status" value="1"/>
</dbReference>